<evidence type="ECO:0000313" key="3">
    <source>
        <dbReference type="Proteomes" id="UP001054837"/>
    </source>
</evidence>
<accession>A0AAV4RV44</accession>
<comment type="caution">
    <text evidence="2">The sequence shown here is derived from an EMBL/GenBank/DDBJ whole genome shotgun (WGS) entry which is preliminary data.</text>
</comment>
<dbReference type="EMBL" id="BPLQ01006918">
    <property type="protein sequence ID" value="GIY26213.1"/>
    <property type="molecule type" value="Genomic_DNA"/>
</dbReference>
<feature type="compositionally biased region" description="Low complexity" evidence="1">
    <location>
        <begin position="93"/>
        <end position="115"/>
    </location>
</feature>
<dbReference type="InterPro" id="IPR052789">
    <property type="entry name" value="SSUH2_homolog"/>
</dbReference>
<dbReference type="CDD" id="cd10719">
    <property type="entry name" value="DnaJ_zf"/>
    <property type="match status" value="1"/>
</dbReference>
<dbReference type="AlphaFoldDB" id="A0AAV4RV44"/>
<protein>
    <submittedName>
        <fullName evidence="2">Protein SSUH2</fullName>
    </submittedName>
</protein>
<dbReference type="Proteomes" id="UP001054837">
    <property type="component" value="Unassembled WGS sequence"/>
</dbReference>
<organism evidence="2 3">
    <name type="scientific">Caerostris darwini</name>
    <dbReference type="NCBI Taxonomy" id="1538125"/>
    <lineage>
        <taxon>Eukaryota</taxon>
        <taxon>Metazoa</taxon>
        <taxon>Ecdysozoa</taxon>
        <taxon>Arthropoda</taxon>
        <taxon>Chelicerata</taxon>
        <taxon>Arachnida</taxon>
        <taxon>Araneae</taxon>
        <taxon>Araneomorphae</taxon>
        <taxon>Entelegynae</taxon>
        <taxon>Araneoidea</taxon>
        <taxon>Araneidae</taxon>
        <taxon>Caerostris</taxon>
    </lineage>
</organism>
<sequence>MLGISTIVLVSVSKLEERFEGGVVCKPVLITIVKMSNYPQPNSGYFSGNSPYLPYPTNNYQQFPSPNSYPPQQPYMMDPSGYPNPGIPQTGTVPQNYPQPGGQQNYPQPGGQQNYPQVGVVPQNHPQPGVVPQNYPQPGTMPQNFPQPGTVPQNYPQPEAGGMQPAVCPTAPDLSQMEKIPGYEGLTFEDVVLPPPTHPSWEPDQQQRQPLQNLPVLSEEEVHEAVAQYAQENCCYGSKVAREMSVKEIAMMSAFHYKLETFTEKRESAWRFVPYTGQPIDGPANGPAPTPWNVAALPSDSFKDGKQKVEVPHTAFVKPCHACVGNQRIRCSTCVGSGRKQCTWCKGRGRRTRFEQEEMCDSCNGTGFDRCFTCSGTGQVKCKTCDGKGNLKGFVELTVSWTNHKDDYISETSRMPKNLVLEVTGQVAYEEENPRVFPINHASDTAVCNASNELVGKHNSAFANERILKQRQCLRVVPIGQVKYEWKGKVDEFFVYGYEHKVYFKDYPQKCCCTIL</sequence>
<dbReference type="GO" id="GO:0051082">
    <property type="term" value="F:unfolded protein binding"/>
    <property type="evidence" value="ECO:0007669"/>
    <property type="project" value="InterPro"/>
</dbReference>
<evidence type="ECO:0000256" key="1">
    <source>
        <dbReference type="SAM" id="MobiDB-lite"/>
    </source>
</evidence>
<dbReference type="PANTHER" id="PTHR48465">
    <property type="entry name" value="PROTEIN SSUH2 HOMOLOG"/>
    <property type="match status" value="1"/>
</dbReference>
<name>A0AAV4RV44_9ARAC</name>
<reference evidence="2 3" key="1">
    <citation type="submission" date="2021-06" db="EMBL/GenBank/DDBJ databases">
        <title>Caerostris darwini draft genome.</title>
        <authorList>
            <person name="Kono N."/>
            <person name="Arakawa K."/>
        </authorList>
    </citation>
    <scope>NUCLEOTIDE SEQUENCE [LARGE SCALE GENOMIC DNA]</scope>
</reference>
<feature type="region of interest" description="Disordered" evidence="1">
    <location>
        <begin position="57"/>
        <end position="115"/>
    </location>
</feature>
<keyword evidence="3" id="KW-1185">Reference proteome</keyword>
<proteinExistence type="predicted"/>
<dbReference type="InterPro" id="IPR001305">
    <property type="entry name" value="HSP_DnaJ_Cys-rich_dom"/>
</dbReference>
<evidence type="ECO:0000313" key="2">
    <source>
        <dbReference type="EMBL" id="GIY26213.1"/>
    </source>
</evidence>
<dbReference type="GO" id="GO:0031072">
    <property type="term" value="F:heat shock protein binding"/>
    <property type="evidence" value="ECO:0007669"/>
    <property type="project" value="InterPro"/>
</dbReference>
<dbReference type="PANTHER" id="PTHR48465:SF1">
    <property type="entry name" value="PROTEIN SSUH2 HOMOLOG"/>
    <property type="match status" value="1"/>
</dbReference>
<gene>
    <name evidence="2" type="primary">SSUH2_7</name>
    <name evidence="2" type="ORF">CDAR_428661</name>
</gene>